<reference evidence="2 3" key="1">
    <citation type="submission" date="2016-08" db="EMBL/GenBank/DDBJ databases">
        <title>Genome of Bacillus solimangrovi GH2-4.</title>
        <authorList>
            <person name="Lim S."/>
            <person name="Kim B.-C."/>
        </authorList>
    </citation>
    <scope>NUCLEOTIDE SEQUENCE [LARGE SCALE GENOMIC DNA]</scope>
    <source>
        <strain evidence="2 3">GH2-4</strain>
    </source>
</reference>
<evidence type="ECO:0000313" key="2">
    <source>
        <dbReference type="EMBL" id="OEH93923.1"/>
    </source>
</evidence>
<dbReference type="RefSeq" id="WP_069716067.1">
    <property type="nucleotide sequence ID" value="NZ_MJEH01000007.1"/>
</dbReference>
<keyword evidence="3" id="KW-1185">Reference proteome</keyword>
<dbReference type="Proteomes" id="UP000095209">
    <property type="component" value="Unassembled WGS sequence"/>
</dbReference>
<dbReference type="EMBL" id="MJEH01000007">
    <property type="protein sequence ID" value="OEH93923.1"/>
    <property type="molecule type" value="Genomic_DNA"/>
</dbReference>
<comment type="caution">
    <text evidence="2">The sequence shown here is derived from an EMBL/GenBank/DDBJ whole genome shotgun (WGS) entry which is preliminary data.</text>
</comment>
<feature type="compositionally biased region" description="Pro residues" evidence="1">
    <location>
        <begin position="126"/>
        <end position="138"/>
    </location>
</feature>
<protein>
    <recommendedName>
        <fullName evidence="4">Cytosolic protein</fullName>
    </recommendedName>
</protein>
<feature type="compositionally biased region" description="Basic and acidic residues" evidence="1">
    <location>
        <begin position="65"/>
        <end position="75"/>
    </location>
</feature>
<feature type="region of interest" description="Disordered" evidence="1">
    <location>
        <begin position="121"/>
        <end position="150"/>
    </location>
</feature>
<dbReference type="InterPro" id="IPR025953">
    <property type="entry name" value="YlbD_coat"/>
</dbReference>
<gene>
    <name evidence="2" type="ORF">BFG57_10665</name>
</gene>
<feature type="compositionally biased region" description="Low complexity" evidence="1">
    <location>
        <begin position="139"/>
        <end position="150"/>
    </location>
</feature>
<evidence type="ECO:0000256" key="1">
    <source>
        <dbReference type="SAM" id="MobiDB-lite"/>
    </source>
</evidence>
<dbReference type="AlphaFoldDB" id="A0A1E5LIL1"/>
<dbReference type="OrthoDB" id="1655540at2"/>
<evidence type="ECO:0000313" key="3">
    <source>
        <dbReference type="Proteomes" id="UP000095209"/>
    </source>
</evidence>
<accession>A0A1E5LIL1</accession>
<proteinExistence type="predicted"/>
<organism evidence="2 3">
    <name type="scientific">Bacillus solimangrovi</name>
    <dbReference type="NCBI Taxonomy" id="1305675"/>
    <lineage>
        <taxon>Bacteria</taxon>
        <taxon>Bacillati</taxon>
        <taxon>Bacillota</taxon>
        <taxon>Bacilli</taxon>
        <taxon>Bacillales</taxon>
        <taxon>Bacillaceae</taxon>
        <taxon>Bacillus</taxon>
    </lineage>
</organism>
<name>A0A1E5LIL1_9BACI</name>
<feature type="region of interest" description="Disordered" evidence="1">
    <location>
        <begin position="58"/>
        <end position="78"/>
    </location>
</feature>
<sequence>MADQKHIDSFRQFVRKHPTLITEVREGNKTWQNVYEDWHILGEEDDVWKPYLKEVASANVDAETSDDKKTDKDEGNNEGFRQILSMVKNIDMNSIQGHIANMSGAIGNIQELLEQFQASRQTPTIPNTPTPPTPPAPPQQNRNPFFFRQD</sequence>
<evidence type="ECO:0008006" key="4">
    <source>
        <dbReference type="Google" id="ProtNLM"/>
    </source>
</evidence>
<dbReference type="Pfam" id="PF14071">
    <property type="entry name" value="YlbD_coat"/>
    <property type="match status" value="1"/>
</dbReference>
<dbReference type="STRING" id="1305675.BFG57_10665"/>